<evidence type="ECO:0000313" key="8">
    <source>
        <dbReference type="Proteomes" id="UP001321473"/>
    </source>
</evidence>
<dbReference type="PANTHER" id="PTHR21314">
    <property type="entry name" value="QUEUOSINE 5'-PHOSPHATE N-GLYCOSYLASE_HYDROLASE-RELATED"/>
    <property type="match status" value="1"/>
</dbReference>
<comment type="caution">
    <text evidence="7">The sequence shown here is derived from an EMBL/GenBank/DDBJ whole genome shotgun (WGS) entry which is preliminary data.</text>
</comment>
<dbReference type="GO" id="GO:0006400">
    <property type="term" value="P:tRNA modification"/>
    <property type="evidence" value="ECO:0007669"/>
    <property type="project" value="TreeGrafter"/>
</dbReference>
<evidence type="ECO:0000256" key="1">
    <source>
        <dbReference type="ARBA" id="ARBA00022801"/>
    </source>
</evidence>
<keyword evidence="1 6" id="KW-0378">Hydrolase</keyword>
<sequence>MALSEFCSVAPEVVRPGHLFPRRARNEGRRLGSAAVVAFITRLARALTIRMSVLSPKDSAELIAKNARDVTIDPNGISKVSNVVLDCYNRGLVGTHAWRDHPLHPKVADDTAAQWVFLVDALNFNFWADNSAEYFAVRWNGALHSGYYSLCAVVARALEEGVPILSADFCRSISLQQVQHIFRSDTSTDIPLLEERHRVLQEWGHVLSSMYDGSFANCIRECNKWCQVLLRMVVKNFTSFQDEGTFEGLKVSFYKRAQILVADLWSCFNGQGLGEFKDIGTLTAFADYRVPQVLAYFGALRYSPRLTALLAKGNLFQNGSKEEMEIRGATIHACELVRKELKKRKLPSAEINSVLVDYCLWDYRRRHENEVEHVPFHRVRCIYY</sequence>
<dbReference type="Pfam" id="PF10343">
    <property type="entry name" value="Q_salvage"/>
    <property type="match status" value="1"/>
</dbReference>
<name>A0AAQ4E8H3_AMBAM</name>
<evidence type="ECO:0000256" key="2">
    <source>
        <dbReference type="ARBA" id="ARBA00035119"/>
    </source>
</evidence>
<evidence type="ECO:0000313" key="7">
    <source>
        <dbReference type="EMBL" id="KAK8771049.1"/>
    </source>
</evidence>
<reference evidence="7 8" key="1">
    <citation type="journal article" date="2023" name="Arcadia Sci">
        <title>De novo assembly of a long-read Amblyomma americanum tick genome.</title>
        <authorList>
            <person name="Chou S."/>
            <person name="Poskanzer K.E."/>
            <person name="Rollins M."/>
            <person name="Thuy-Boun P.S."/>
        </authorList>
    </citation>
    <scope>NUCLEOTIDE SEQUENCE [LARGE SCALE GENOMIC DNA]</scope>
    <source>
        <strain evidence="7">F_SG_1</strain>
        <tissue evidence="7">Salivary glands</tissue>
    </source>
</reference>
<evidence type="ECO:0000256" key="3">
    <source>
        <dbReference type="ARBA" id="ARBA00035306"/>
    </source>
</evidence>
<dbReference type="EMBL" id="JARKHS020020200">
    <property type="protein sequence ID" value="KAK8771049.1"/>
    <property type="molecule type" value="Genomic_DNA"/>
</dbReference>
<protein>
    <recommendedName>
        <fullName evidence="3 6">Queuosine 5'-phosphate N-glycosylase/hydrolase</fullName>
        <ecNumber evidence="6">3.2.2.-</ecNumber>
    </recommendedName>
    <alternativeName>
        <fullName evidence="4 6">Queuosine-nucleotide N-glycosylase/hydrolase</fullName>
    </alternativeName>
</protein>
<keyword evidence="8" id="KW-1185">Reference proteome</keyword>
<evidence type="ECO:0000256" key="5">
    <source>
        <dbReference type="ARBA" id="ARBA00048204"/>
    </source>
</evidence>
<organism evidence="7 8">
    <name type="scientific">Amblyomma americanum</name>
    <name type="common">Lone star tick</name>
    <dbReference type="NCBI Taxonomy" id="6943"/>
    <lineage>
        <taxon>Eukaryota</taxon>
        <taxon>Metazoa</taxon>
        <taxon>Ecdysozoa</taxon>
        <taxon>Arthropoda</taxon>
        <taxon>Chelicerata</taxon>
        <taxon>Arachnida</taxon>
        <taxon>Acari</taxon>
        <taxon>Parasitiformes</taxon>
        <taxon>Ixodida</taxon>
        <taxon>Ixodoidea</taxon>
        <taxon>Ixodidae</taxon>
        <taxon>Amblyomminae</taxon>
        <taxon>Amblyomma</taxon>
    </lineage>
</organism>
<dbReference type="PANTHER" id="PTHR21314:SF0">
    <property type="entry name" value="QUEUOSINE 5'-PHOSPHATE N-GLYCOSYLASE_HYDROLASE"/>
    <property type="match status" value="1"/>
</dbReference>
<dbReference type="EC" id="3.2.2.-" evidence="6"/>
<comment type="function">
    <text evidence="6">Catalyzes the hydrolysis of queuosine 5'-phosphate, releasing the nucleobase queuine (q). Is required for salvage of queuine from exogenous queuosine (Q) that is imported and then converted to queuosine 5'-phosphate intracellularly.</text>
</comment>
<dbReference type="AlphaFoldDB" id="A0AAQ4E8H3"/>
<dbReference type="InterPro" id="IPR019438">
    <property type="entry name" value="Q_salvage"/>
</dbReference>
<comment type="catalytic activity">
    <reaction evidence="5 6">
        <text>queuosine 5'-phosphate + H2O = queuine + D-ribose 5-phosphate</text>
        <dbReference type="Rhea" id="RHEA:75387"/>
        <dbReference type="ChEBI" id="CHEBI:15377"/>
        <dbReference type="ChEBI" id="CHEBI:17433"/>
        <dbReference type="ChEBI" id="CHEBI:78346"/>
        <dbReference type="ChEBI" id="CHEBI:194371"/>
    </reaction>
    <physiologicalReaction direction="left-to-right" evidence="5 6">
        <dbReference type="Rhea" id="RHEA:75388"/>
    </physiologicalReaction>
</comment>
<comment type="similarity">
    <text evidence="2 6">Belongs to the QNG1 protein family.</text>
</comment>
<dbReference type="GO" id="GO:0016787">
    <property type="term" value="F:hydrolase activity"/>
    <property type="evidence" value="ECO:0007669"/>
    <property type="project" value="UniProtKB-KW"/>
</dbReference>
<evidence type="ECO:0000256" key="4">
    <source>
        <dbReference type="ARBA" id="ARBA00035393"/>
    </source>
</evidence>
<accession>A0AAQ4E8H3</accession>
<proteinExistence type="inferred from homology"/>
<gene>
    <name evidence="7" type="ORF">V5799_025706</name>
</gene>
<dbReference type="Proteomes" id="UP001321473">
    <property type="component" value="Unassembled WGS sequence"/>
</dbReference>
<evidence type="ECO:0000256" key="6">
    <source>
        <dbReference type="RuleBase" id="RU365002"/>
    </source>
</evidence>